<accession>A0AAW0QEM0</accession>
<feature type="domain" description="Major facilitator superfamily (MFS) profile" evidence="8">
    <location>
        <begin position="68"/>
        <end position="539"/>
    </location>
</feature>
<dbReference type="Pfam" id="PF07690">
    <property type="entry name" value="MFS_1"/>
    <property type="match status" value="1"/>
</dbReference>
<sequence length="580" mass="61321">MLFRKSKNASDNVDGASTTTTTTAEEHQHQPQQPAEEQKDGGQVAKAISSVSTRAESDYPTGVRLALILLSIFVSMFLVALDRLIISTAIPQITDDFHSLPDVGWYGSAYLLTTCSFQLMFGKLYTFFSVRNTFLATVVLFEVGSAICGAAPSSVVFIVGRAIAGVGAAGIFSGVIIIIVYAVPLHKRPLYQGLFGAVFGLASVVGPLVGGAFTSNVSWRWCFYINLPFGGVALAVEKLLQLDAVGTSVLIPGVVCLLLALQWGGLEYQWNNGRIIALLTLGAVLLIGFVLSQIFMPKTATVAPRIFKQRSIVAGVWATVCIGSQMMIFVYFLPIWFQAIKGASAVDSGIRLLPLTLSMVVASMANGIFVNKIGYYTPSMIVGTCLLAIGAGLLTTLEIDTPSPKWIGYQILYGFGMGLTFQAPNLAAQTVLPTKDVPTGTSLMFFSQLLGGAVFISVGQNVLNNQLLTRLSGLPGFSPQMISNSGATTLSKSLPPELLAPVLSAYNESLRVVFRVGLILTCLTVIGTLAMEFKSVKKNMPKKGGAAVDAEKGDSGVAGEKAAEAGVRGEGHSRGDGCGG</sequence>
<dbReference type="EMBL" id="JAQQWP010000009">
    <property type="protein sequence ID" value="KAK8101583.1"/>
    <property type="molecule type" value="Genomic_DNA"/>
</dbReference>
<feature type="transmembrane region" description="Helical" evidence="7">
    <location>
        <begin position="218"/>
        <end position="236"/>
    </location>
</feature>
<feature type="transmembrane region" description="Helical" evidence="7">
    <location>
        <begin position="275"/>
        <end position="295"/>
    </location>
</feature>
<feature type="transmembrane region" description="Helical" evidence="7">
    <location>
        <begin position="243"/>
        <end position="263"/>
    </location>
</feature>
<feature type="transmembrane region" description="Helical" evidence="7">
    <location>
        <begin position="381"/>
        <end position="399"/>
    </location>
</feature>
<keyword evidence="2" id="KW-0813">Transport</keyword>
<evidence type="ECO:0000313" key="9">
    <source>
        <dbReference type="EMBL" id="KAK8101583.1"/>
    </source>
</evidence>
<evidence type="ECO:0000256" key="1">
    <source>
        <dbReference type="ARBA" id="ARBA00004141"/>
    </source>
</evidence>
<dbReference type="InterPro" id="IPR020846">
    <property type="entry name" value="MFS_dom"/>
</dbReference>
<feature type="transmembrane region" description="Helical" evidence="7">
    <location>
        <begin position="411"/>
        <end position="431"/>
    </location>
</feature>
<evidence type="ECO:0000256" key="6">
    <source>
        <dbReference type="SAM" id="MobiDB-lite"/>
    </source>
</evidence>
<feature type="compositionally biased region" description="Basic and acidic residues" evidence="6">
    <location>
        <begin position="561"/>
        <end position="580"/>
    </location>
</feature>
<dbReference type="InterPro" id="IPR011701">
    <property type="entry name" value="MFS"/>
</dbReference>
<feature type="transmembrane region" description="Helical" evidence="7">
    <location>
        <begin position="65"/>
        <end position="91"/>
    </location>
</feature>
<comment type="subcellular location">
    <subcellularLocation>
        <location evidence="1">Membrane</location>
        <topology evidence="1">Multi-pass membrane protein</topology>
    </subcellularLocation>
</comment>
<dbReference type="Gene3D" id="1.20.1250.20">
    <property type="entry name" value="MFS general substrate transporter like domains"/>
    <property type="match status" value="2"/>
</dbReference>
<keyword evidence="4 7" id="KW-1133">Transmembrane helix</keyword>
<keyword evidence="3 7" id="KW-0812">Transmembrane</keyword>
<name>A0AAW0QEM0_9PEZI</name>
<evidence type="ECO:0000256" key="2">
    <source>
        <dbReference type="ARBA" id="ARBA00022448"/>
    </source>
</evidence>
<dbReference type="FunFam" id="1.20.1250.20:FF:000196">
    <property type="entry name" value="MFS toxin efflux pump (AflT)"/>
    <property type="match status" value="1"/>
</dbReference>
<dbReference type="SUPFAM" id="SSF103473">
    <property type="entry name" value="MFS general substrate transporter"/>
    <property type="match status" value="1"/>
</dbReference>
<proteinExistence type="predicted"/>
<feature type="region of interest" description="Disordered" evidence="6">
    <location>
        <begin position="1"/>
        <end position="43"/>
    </location>
</feature>
<dbReference type="PANTHER" id="PTHR23501">
    <property type="entry name" value="MAJOR FACILITATOR SUPERFAMILY"/>
    <property type="match status" value="1"/>
</dbReference>
<gene>
    <name evidence="9" type="ORF">PG999_011957</name>
</gene>
<comment type="caution">
    <text evidence="9">The sequence shown here is derived from an EMBL/GenBank/DDBJ whole genome shotgun (WGS) entry which is preliminary data.</text>
</comment>
<keyword evidence="5 7" id="KW-0472">Membrane</keyword>
<feature type="transmembrane region" description="Helical" evidence="7">
    <location>
        <begin position="133"/>
        <end position="152"/>
    </location>
</feature>
<dbReference type="PRINTS" id="PR01036">
    <property type="entry name" value="TCRTETB"/>
</dbReference>
<feature type="transmembrane region" description="Helical" evidence="7">
    <location>
        <begin position="349"/>
        <end position="369"/>
    </location>
</feature>
<feature type="transmembrane region" description="Helical" evidence="7">
    <location>
        <begin position="316"/>
        <end position="337"/>
    </location>
</feature>
<evidence type="ECO:0000259" key="8">
    <source>
        <dbReference type="PROSITE" id="PS50850"/>
    </source>
</evidence>
<dbReference type="PANTHER" id="PTHR23501:SF153">
    <property type="entry name" value="AFLATOXIN EFFLUX PUMP, PUTATIVE-RELATED"/>
    <property type="match status" value="1"/>
</dbReference>
<evidence type="ECO:0000256" key="5">
    <source>
        <dbReference type="ARBA" id="ARBA00023136"/>
    </source>
</evidence>
<evidence type="ECO:0000313" key="10">
    <source>
        <dbReference type="Proteomes" id="UP001392437"/>
    </source>
</evidence>
<feature type="transmembrane region" description="Helical" evidence="7">
    <location>
        <begin position="158"/>
        <end position="183"/>
    </location>
</feature>
<dbReference type="Proteomes" id="UP001392437">
    <property type="component" value="Unassembled WGS sequence"/>
</dbReference>
<dbReference type="AlphaFoldDB" id="A0AAW0QEM0"/>
<dbReference type="GO" id="GO:0005886">
    <property type="term" value="C:plasma membrane"/>
    <property type="evidence" value="ECO:0007669"/>
    <property type="project" value="TreeGrafter"/>
</dbReference>
<evidence type="ECO:0000256" key="4">
    <source>
        <dbReference type="ARBA" id="ARBA00022989"/>
    </source>
</evidence>
<organism evidence="9 10">
    <name type="scientific">Apiospora kogelbergensis</name>
    <dbReference type="NCBI Taxonomy" id="1337665"/>
    <lineage>
        <taxon>Eukaryota</taxon>
        <taxon>Fungi</taxon>
        <taxon>Dikarya</taxon>
        <taxon>Ascomycota</taxon>
        <taxon>Pezizomycotina</taxon>
        <taxon>Sordariomycetes</taxon>
        <taxon>Xylariomycetidae</taxon>
        <taxon>Amphisphaeriales</taxon>
        <taxon>Apiosporaceae</taxon>
        <taxon>Apiospora</taxon>
    </lineage>
</organism>
<feature type="transmembrane region" description="Helical" evidence="7">
    <location>
        <begin position="190"/>
        <end position="212"/>
    </location>
</feature>
<reference evidence="9 10" key="1">
    <citation type="submission" date="2023-01" db="EMBL/GenBank/DDBJ databases">
        <title>Analysis of 21 Apiospora genomes using comparative genomics revels a genus with tremendous synthesis potential of carbohydrate active enzymes and secondary metabolites.</title>
        <authorList>
            <person name="Sorensen T."/>
        </authorList>
    </citation>
    <scope>NUCLEOTIDE SEQUENCE [LARGE SCALE GENOMIC DNA]</scope>
    <source>
        <strain evidence="9 10">CBS 117206</strain>
    </source>
</reference>
<dbReference type="CDD" id="cd17502">
    <property type="entry name" value="MFS_Azr1_MDR_like"/>
    <property type="match status" value="1"/>
</dbReference>
<keyword evidence="10" id="KW-1185">Reference proteome</keyword>
<feature type="transmembrane region" description="Helical" evidence="7">
    <location>
        <begin position="512"/>
        <end position="533"/>
    </location>
</feature>
<feature type="region of interest" description="Disordered" evidence="6">
    <location>
        <begin position="544"/>
        <end position="580"/>
    </location>
</feature>
<dbReference type="PROSITE" id="PS50850">
    <property type="entry name" value="MFS"/>
    <property type="match status" value="1"/>
</dbReference>
<evidence type="ECO:0000256" key="3">
    <source>
        <dbReference type="ARBA" id="ARBA00022692"/>
    </source>
</evidence>
<feature type="transmembrane region" description="Helical" evidence="7">
    <location>
        <begin position="443"/>
        <end position="463"/>
    </location>
</feature>
<dbReference type="GO" id="GO:0022857">
    <property type="term" value="F:transmembrane transporter activity"/>
    <property type="evidence" value="ECO:0007669"/>
    <property type="project" value="InterPro"/>
</dbReference>
<protein>
    <submittedName>
        <fullName evidence="9">MFS aflatoxin efflux pump</fullName>
    </submittedName>
</protein>
<feature type="transmembrane region" description="Helical" evidence="7">
    <location>
        <begin position="103"/>
        <end position="121"/>
    </location>
</feature>
<evidence type="ECO:0000256" key="7">
    <source>
        <dbReference type="SAM" id="Phobius"/>
    </source>
</evidence>
<dbReference type="InterPro" id="IPR036259">
    <property type="entry name" value="MFS_trans_sf"/>
</dbReference>